<dbReference type="PANTHER" id="PTHR43132:SF2">
    <property type="entry name" value="ARSENICAL RESISTANCE OPERON REPRESSOR ARSR-RELATED"/>
    <property type="match status" value="1"/>
</dbReference>
<name>A0ABP8N1G4_9BACT</name>
<gene>
    <name evidence="6" type="ORF">GCM10023156_34750</name>
</gene>
<dbReference type="SUPFAM" id="SSF46785">
    <property type="entry name" value="Winged helix' DNA-binding domain"/>
    <property type="match status" value="1"/>
</dbReference>
<dbReference type="NCBIfam" id="NF033788">
    <property type="entry name" value="HTH_metalloreg"/>
    <property type="match status" value="1"/>
</dbReference>
<proteinExistence type="predicted"/>
<protein>
    <submittedName>
        <fullName evidence="6">Metalloregulator ArsR/SmtB family transcription factor</fullName>
    </submittedName>
</protein>
<comment type="caution">
    <text evidence="6">The sequence shown here is derived from an EMBL/GenBank/DDBJ whole genome shotgun (WGS) entry which is preliminary data.</text>
</comment>
<keyword evidence="2" id="KW-0238">DNA-binding</keyword>
<dbReference type="RefSeq" id="WP_345324056.1">
    <property type="nucleotide sequence ID" value="NZ_BAABGA010000041.1"/>
</dbReference>
<dbReference type="PROSITE" id="PS50987">
    <property type="entry name" value="HTH_ARSR_2"/>
    <property type="match status" value="1"/>
</dbReference>
<keyword evidence="7" id="KW-1185">Reference proteome</keyword>
<dbReference type="EMBL" id="BAABGA010000041">
    <property type="protein sequence ID" value="GAA4457644.1"/>
    <property type="molecule type" value="Genomic_DNA"/>
</dbReference>
<evidence type="ECO:0000256" key="4">
    <source>
        <dbReference type="SAM" id="MobiDB-lite"/>
    </source>
</evidence>
<reference evidence="7" key="1">
    <citation type="journal article" date="2019" name="Int. J. Syst. Evol. Microbiol.">
        <title>The Global Catalogue of Microorganisms (GCM) 10K type strain sequencing project: providing services to taxonomists for standard genome sequencing and annotation.</title>
        <authorList>
            <consortium name="The Broad Institute Genomics Platform"/>
            <consortium name="The Broad Institute Genome Sequencing Center for Infectious Disease"/>
            <person name="Wu L."/>
            <person name="Ma J."/>
        </authorList>
    </citation>
    <scope>NUCLEOTIDE SEQUENCE [LARGE SCALE GENOMIC DNA]</scope>
    <source>
        <strain evidence="7">JCM 17759</strain>
    </source>
</reference>
<dbReference type="SMART" id="SM00418">
    <property type="entry name" value="HTH_ARSR"/>
    <property type="match status" value="1"/>
</dbReference>
<dbReference type="InterPro" id="IPR001845">
    <property type="entry name" value="HTH_ArsR_DNA-bd_dom"/>
</dbReference>
<dbReference type="PANTHER" id="PTHR43132">
    <property type="entry name" value="ARSENICAL RESISTANCE OPERON REPRESSOR ARSR-RELATED"/>
    <property type="match status" value="1"/>
</dbReference>
<dbReference type="Gene3D" id="1.10.10.10">
    <property type="entry name" value="Winged helix-like DNA-binding domain superfamily/Winged helix DNA-binding domain"/>
    <property type="match status" value="1"/>
</dbReference>
<dbReference type="CDD" id="cd00090">
    <property type="entry name" value="HTH_ARSR"/>
    <property type="match status" value="1"/>
</dbReference>
<dbReference type="InterPro" id="IPR036388">
    <property type="entry name" value="WH-like_DNA-bd_sf"/>
</dbReference>
<dbReference type="Pfam" id="PF01022">
    <property type="entry name" value="HTH_5"/>
    <property type="match status" value="1"/>
</dbReference>
<dbReference type="InterPro" id="IPR036390">
    <property type="entry name" value="WH_DNA-bd_sf"/>
</dbReference>
<organism evidence="6 7">
    <name type="scientific">Novipirellula rosea</name>
    <dbReference type="NCBI Taxonomy" id="1031540"/>
    <lineage>
        <taxon>Bacteria</taxon>
        <taxon>Pseudomonadati</taxon>
        <taxon>Planctomycetota</taxon>
        <taxon>Planctomycetia</taxon>
        <taxon>Pirellulales</taxon>
        <taxon>Pirellulaceae</taxon>
        <taxon>Novipirellula</taxon>
    </lineage>
</organism>
<evidence type="ECO:0000256" key="3">
    <source>
        <dbReference type="ARBA" id="ARBA00023163"/>
    </source>
</evidence>
<evidence type="ECO:0000313" key="7">
    <source>
        <dbReference type="Proteomes" id="UP001500840"/>
    </source>
</evidence>
<evidence type="ECO:0000313" key="6">
    <source>
        <dbReference type="EMBL" id="GAA4457644.1"/>
    </source>
</evidence>
<evidence type="ECO:0000256" key="1">
    <source>
        <dbReference type="ARBA" id="ARBA00023015"/>
    </source>
</evidence>
<evidence type="ECO:0000259" key="5">
    <source>
        <dbReference type="PROSITE" id="PS50987"/>
    </source>
</evidence>
<dbReference type="InterPro" id="IPR051011">
    <property type="entry name" value="Metal_resp_trans_reg"/>
</dbReference>
<feature type="domain" description="HTH arsR-type" evidence="5">
    <location>
        <begin position="28"/>
        <end position="121"/>
    </location>
</feature>
<dbReference type="PRINTS" id="PR00778">
    <property type="entry name" value="HTHARSR"/>
</dbReference>
<feature type="compositionally biased region" description="Basic and acidic residues" evidence="4">
    <location>
        <begin position="13"/>
        <end position="23"/>
    </location>
</feature>
<keyword evidence="3" id="KW-0804">Transcription</keyword>
<keyword evidence="1" id="KW-0805">Transcription regulation</keyword>
<feature type="region of interest" description="Disordered" evidence="4">
    <location>
        <begin position="1"/>
        <end position="27"/>
    </location>
</feature>
<dbReference type="InterPro" id="IPR011991">
    <property type="entry name" value="ArsR-like_HTH"/>
</dbReference>
<sequence>MAKKKAVSTSAKAVDRASAKPEVRPTASGATAFTEAAECLKTIAHPVRLRMIQLLLTGRYTVGELAADCQIPDNVASEHLRLMQRCGFFTSEREGRRVYYQVAEPHLKQLMACIESRFLPQ</sequence>
<accession>A0ABP8N1G4</accession>
<dbReference type="Proteomes" id="UP001500840">
    <property type="component" value="Unassembled WGS sequence"/>
</dbReference>
<evidence type="ECO:0000256" key="2">
    <source>
        <dbReference type="ARBA" id="ARBA00023125"/>
    </source>
</evidence>